<feature type="compositionally biased region" description="Acidic residues" evidence="1">
    <location>
        <begin position="410"/>
        <end position="428"/>
    </location>
</feature>
<dbReference type="Proteomes" id="UP000664521">
    <property type="component" value="Unassembled WGS sequence"/>
</dbReference>
<gene>
    <name evidence="2" type="ORF">HETSPECPRED_008541</name>
</gene>
<evidence type="ECO:0000313" key="2">
    <source>
        <dbReference type="EMBL" id="CAF9933115.1"/>
    </source>
</evidence>
<evidence type="ECO:0000313" key="3">
    <source>
        <dbReference type="Proteomes" id="UP000664521"/>
    </source>
</evidence>
<sequence length="428" mass="49494">MGASLLDLSNELHLSIFKSLNDIDDARDFARTCRHFSQLHQGHKKLIAQSIILHSDVYAYDICLAAFSISVSHLSQTYQNTPESFWEPVVRPEEQIFMDCINIPHTIQSLTDDILANICQRWQRTRVFRNLPLDRTHYVPEYETFRQNLASLPKTRGSYTLVGANALPHLSPTERFPLRSDIYDPSFTARFHKALCISYLAVLCRHLASASLTTDGILARIGLLDCELWAPRSTITICGKEVQLTLQDKVDRLEVFDLIYHFVLGKLFHSRLLNKWIRASTRSYLFDHYADTTESIAAVSRQELMDNLRWHCTPDDVLDLLHNSAHRPPHWPSDKEAYLGRRGAFDLGDPGHMEDFHSSYERKTIIDNLDVREKMREREPGEVCWWDRFRAGAGAPWEKGFKWGELGEKEEGEEDEDEDEDEEEEEGE</sequence>
<dbReference type="EMBL" id="CAJPDS010000066">
    <property type="protein sequence ID" value="CAF9933115.1"/>
    <property type="molecule type" value="Genomic_DNA"/>
</dbReference>
<protein>
    <recommendedName>
        <fullName evidence="4">F-box domain-containing protein</fullName>
    </recommendedName>
</protein>
<keyword evidence="3" id="KW-1185">Reference proteome</keyword>
<proteinExistence type="predicted"/>
<accession>A0A8H3ITP7</accession>
<reference evidence="2" key="1">
    <citation type="submission" date="2021-03" db="EMBL/GenBank/DDBJ databases">
        <authorList>
            <person name="Tagirdzhanova G."/>
        </authorList>
    </citation>
    <scope>NUCLEOTIDE SEQUENCE</scope>
</reference>
<feature type="compositionally biased region" description="Basic and acidic residues" evidence="1">
    <location>
        <begin position="399"/>
        <end position="409"/>
    </location>
</feature>
<organism evidence="2 3">
    <name type="scientific">Heterodermia speciosa</name>
    <dbReference type="NCBI Taxonomy" id="116794"/>
    <lineage>
        <taxon>Eukaryota</taxon>
        <taxon>Fungi</taxon>
        <taxon>Dikarya</taxon>
        <taxon>Ascomycota</taxon>
        <taxon>Pezizomycotina</taxon>
        <taxon>Lecanoromycetes</taxon>
        <taxon>OSLEUM clade</taxon>
        <taxon>Lecanoromycetidae</taxon>
        <taxon>Caliciales</taxon>
        <taxon>Physciaceae</taxon>
        <taxon>Heterodermia</taxon>
    </lineage>
</organism>
<feature type="region of interest" description="Disordered" evidence="1">
    <location>
        <begin position="398"/>
        <end position="428"/>
    </location>
</feature>
<dbReference type="AlphaFoldDB" id="A0A8H3ITP7"/>
<dbReference type="OrthoDB" id="5384804at2759"/>
<evidence type="ECO:0008006" key="4">
    <source>
        <dbReference type="Google" id="ProtNLM"/>
    </source>
</evidence>
<evidence type="ECO:0000256" key="1">
    <source>
        <dbReference type="SAM" id="MobiDB-lite"/>
    </source>
</evidence>
<comment type="caution">
    <text evidence="2">The sequence shown here is derived from an EMBL/GenBank/DDBJ whole genome shotgun (WGS) entry which is preliminary data.</text>
</comment>
<name>A0A8H3ITP7_9LECA</name>